<keyword evidence="2 6" id="KW-0812">Transmembrane</keyword>
<keyword evidence="9" id="KW-1185">Reference proteome</keyword>
<feature type="domain" description="Major facilitator superfamily (MFS) profile" evidence="7">
    <location>
        <begin position="80"/>
        <end position="529"/>
    </location>
</feature>
<gene>
    <name evidence="8" type="ORF">B7463_g9879</name>
</gene>
<feature type="non-terminal residue" evidence="8">
    <location>
        <position position="567"/>
    </location>
</feature>
<feature type="transmembrane region" description="Helical" evidence="6">
    <location>
        <begin position="148"/>
        <end position="166"/>
    </location>
</feature>
<feature type="compositionally biased region" description="Pro residues" evidence="5">
    <location>
        <begin position="25"/>
        <end position="34"/>
    </location>
</feature>
<dbReference type="Gene3D" id="1.20.1250.20">
    <property type="entry name" value="MFS general substrate transporter like domains"/>
    <property type="match status" value="1"/>
</dbReference>
<feature type="compositionally biased region" description="Polar residues" evidence="5">
    <location>
        <begin position="557"/>
        <end position="567"/>
    </location>
</feature>
<evidence type="ECO:0000256" key="4">
    <source>
        <dbReference type="ARBA" id="ARBA00023136"/>
    </source>
</evidence>
<dbReference type="GO" id="GO:0022857">
    <property type="term" value="F:transmembrane transporter activity"/>
    <property type="evidence" value="ECO:0007669"/>
    <property type="project" value="InterPro"/>
</dbReference>
<organism evidence="8 9">
    <name type="scientific">Scytalidium lignicola</name>
    <name type="common">Hyphomycete</name>
    <dbReference type="NCBI Taxonomy" id="5539"/>
    <lineage>
        <taxon>Eukaryota</taxon>
        <taxon>Fungi</taxon>
        <taxon>Dikarya</taxon>
        <taxon>Ascomycota</taxon>
        <taxon>Pezizomycotina</taxon>
        <taxon>Leotiomycetes</taxon>
        <taxon>Leotiomycetes incertae sedis</taxon>
        <taxon>Scytalidium</taxon>
    </lineage>
</organism>
<feature type="transmembrane region" description="Helical" evidence="6">
    <location>
        <begin position="428"/>
        <end position="453"/>
    </location>
</feature>
<feature type="transmembrane region" description="Helical" evidence="6">
    <location>
        <begin position="338"/>
        <end position="363"/>
    </location>
</feature>
<comment type="subcellular location">
    <subcellularLocation>
        <location evidence="1">Membrane</location>
        <topology evidence="1">Multi-pass membrane protein</topology>
    </subcellularLocation>
</comment>
<feature type="transmembrane region" description="Helical" evidence="6">
    <location>
        <begin position="269"/>
        <end position="288"/>
    </location>
</feature>
<evidence type="ECO:0000313" key="9">
    <source>
        <dbReference type="Proteomes" id="UP000258309"/>
    </source>
</evidence>
<feature type="transmembrane region" description="Helical" evidence="6">
    <location>
        <begin position="465"/>
        <end position="485"/>
    </location>
</feature>
<evidence type="ECO:0000313" key="8">
    <source>
        <dbReference type="EMBL" id="RFU26450.1"/>
    </source>
</evidence>
<feature type="transmembrane region" description="Helical" evidence="6">
    <location>
        <begin position="403"/>
        <end position="422"/>
    </location>
</feature>
<dbReference type="Pfam" id="PF07690">
    <property type="entry name" value="MFS_1"/>
    <property type="match status" value="1"/>
</dbReference>
<feature type="non-terminal residue" evidence="8">
    <location>
        <position position="1"/>
    </location>
</feature>
<name>A0A3E2GZ62_SCYLI</name>
<keyword evidence="3 6" id="KW-1133">Transmembrane helix</keyword>
<dbReference type="OrthoDB" id="440755at2759"/>
<feature type="region of interest" description="Disordered" evidence="5">
    <location>
        <begin position="16"/>
        <end position="36"/>
    </location>
</feature>
<dbReference type="PANTHER" id="PTHR42718:SF41">
    <property type="entry name" value="MFS TRANSPORTER OF UNKOWN SPECIFICITY (AFU_ORTHOLOGUE AFUA_5G09940)-RELATED"/>
    <property type="match status" value="1"/>
</dbReference>
<dbReference type="InterPro" id="IPR011701">
    <property type="entry name" value="MFS"/>
</dbReference>
<evidence type="ECO:0000256" key="3">
    <source>
        <dbReference type="ARBA" id="ARBA00022989"/>
    </source>
</evidence>
<protein>
    <recommendedName>
        <fullName evidence="7">Major facilitator superfamily (MFS) profile domain-containing protein</fullName>
    </recommendedName>
</protein>
<dbReference type="AlphaFoldDB" id="A0A3E2GZ62"/>
<dbReference type="Gene3D" id="1.20.1720.10">
    <property type="entry name" value="Multidrug resistance protein D"/>
    <property type="match status" value="1"/>
</dbReference>
<dbReference type="SUPFAM" id="SSF103473">
    <property type="entry name" value="MFS general substrate transporter"/>
    <property type="match status" value="1"/>
</dbReference>
<feature type="region of interest" description="Disordered" evidence="5">
    <location>
        <begin position="538"/>
        <end position="567"/>
    </location>
</feature>
<feature type="transmembrane region" description="Helical" evidence="6">
    <location>
        <begin position="505"/>
        <end position="525"/>
    </location>
</feature>
<evidence type="ECO:0000256" key="1">
    <source>
        <dbReference type="ARBA" id="ARBA00004141"/>
    </source>
</evidence>
<feature type="transmembrane region" description="Helical" evidence="6">
    <location>
        <begin position="78"/>
        <end position="103"/>
    </location>
</feature>
<dbReference type="GO" id="GO:0016020">
    <property type="term" value="C:membrane"/>
    <property type="evidence" value="ECO:0007669"/>
    <property type="project" value="UniProtKB-SubCell"/>
</dbReference>
<dbReference type="EMBL" id="NCSJ02000261">
    <property type="protein sequence ID" value="RFU26450.1"/>
    <property type="molecule type" value="Genomic_DNA"/>
</dbReference>
<feature type="transmembrane region" description="Helical" evidence="6">
    <location>
        <begin position="208"/>
        <end position="233"/>
    </location>
</feature>
<dbReference type="Proteomes" id="UP000258309">
    <property type="component" value="Unassembled WGS sequence"/>
</dbReference>
<evidence type="ECO:0000256" key="2">
    <source>
        <dbReference type="ARBA" id="ARBA00022692"/>
    </source>
</evidence>
<dbReference type="InterPro" id="IPR036259">
    <property type="entry name" value="MFS_trans_sf"/>
</dbReference>
<evidence type="ECO:0000259" key="7">
    <source>
        <dbReference type="PROSITE" id="PS50850"/>
    </source>
</evidence>
<sequence length="567" mass="61054">MSSIKTETVVLEPISSPLPQVHLPPSHPSHPSPPDVNDSILASAVLPASEYPATEIGAERQVFQQEPSFHSMGNTRKITILVLIVACNFIQMISNIIGLAAGLEISKLLGVETGPGRANWVAASYPLTQGTFVLISGRLGAVYGHKNILFIGGAWFVIWSLVNGFVTSFVPFIIARALTGVGGALLMPNVVAMIGITCPPGRLRNISLGFFSASAPTGSYLGSLIIGGLIAAGHWDLCFFILAFLASIILAVLWVLLPPERPVDRYGKIDWIGAVLGTGGLIVFNVAWNQAPAVGWSTPYEIVLVCLSIVLLAIFTIWESKFAHTPILPLDIWHAPSFLPLVITVLFCFMANSTFLWYMVIWLQTLRGYSVFQFAVSWTPFGIIGTVGALLSAWLIPRLAAQWILAIGATAILISNILLATMPAQQSYWTQVFPATIFMAFCPDFVYTAAQIIASNSVRRSQQGVAASLIGTLNLYGNSLGLGFSGTVETEINKGRRDPVVGYKAALYFGTAIAATALLINLLFVRVVKDGREGWVDQEDVNTDSNANNRSHDPAEGTSTAVQARRV</sequence>
<evidence type="ECO:0000256" key="6">
    <source>
        <dbReference type="SAM" id="Phobius"/>
    </source>
</evidence>
<proteinExistence type="predicted"/>
<feature type="transmembrane region" description="Helical" evidence="6">
    <location>
        <begin position="375"/>
        <end position="396"/>
    </location>
</feature>
<dbReference type="OMA" id="PATIFMA"/>
<keyword evidence="4 6" id="KW-0472">Membrane</keyword>
<reference evidence="8 9" key="1">
    <citation type="submission" date="2018-05" db="EMBL/GenBank/DDBJ databases">
        <title>Draft genome sequence of Scytalidium lignicola DSM 105466, a ubiquitous saprotrophic fungus.</title>
        <authorList>
            <person name="Buettner E."/>
            <person name="Gebauer A.M."/>
            <person name="Hofrichter M."/>
            <person name="Liers C."/>
            <person name="Kellner H."/>
        </authorList>
    </citation>
    <scope>NUCLEOTIDE SEQUENCE [LARGE SCALE GENOMIC DNA]</scope>
    <source>
        <strain evidence="8 9">DSM 105466</strain>
    </source>
</reference>
<accession>A0A3E2GZ62</accession>
<evidence type="ECO:0000256" key="5">
    <source>
        <dbReference type="SAM" id="MobiDB-lite"/>
    </source>
</evidence>
<dbReference type="InterPro" id="IPR020846">
    <property type="entry name" value="MFS_dom"/>
</dbReference>
<feature type="transmembrane region" description="Helical" evidence="6">
    <location>
        <begin position="239"/>
        <end position="257"/>
    </location>
</feature>
<comment type="caution">
    <text evidence="8">The sequence shown here is derived from an EMBL/GenBank/DDBJ whole genome shotgun (WGS) entry which is preliminary data.</text>
</comment>
<feature type="transmembrane region" description="Helical" evidence="6">
    <location>
        <begin position="172"/>
        <end position="196"/>
    </location>
</feature>
<dbReference type="PROSITE" id="PS50850">
    <property type="entry name" value="MFS"/>
    <property type="match status" value="1"/>
</dbReference>
<feature type="transmembrane region" description="Helical" evidence="6">
    <location>
        <begin position="300"/>
        <end position="318"/>
    </location>
</feature>
<dbReference type="PANTHER" id="PTHR42718">
    <property type="entry name" value="MAJOR FACILITATOR SUPERFAMILY MULTIDRUG TRANSPORTER MFSC"/>
    <property type="match status" value="1"/>
</dbReference>